<evidence type="ECO:0000256" key="1">
    <source>
        <dbReference type="ARBA" id="ARBA00004651"/>
    </source>
</evidence>
<organism evidence="7 8">
    <name type="scientific">Falsihalocynthiibacter arcticus</name>
    <dbReference type="NCBI Taxonomy" id="1579316"/>
    <lineage>
        <taxon>Bacteria</taxon>
        <taxon>Pseudomonadati</taxon>
        <taxon>Pseudomonadota</taxon>
        <taxon>Alphaproteobacteria</taxon>
        <taxon>Rhodobacterales</taxon>
        <taxon>Roseobacteraceae</taxon>
        <taxon>Falsihalocynthiibacter</taxon>
    </lineage>
</organism>
<dbReference type="InterPro" id="IPR030923">
    <property type="entry name" value="LptG"/>
</dbReference>
<dbReference type="NCBIfam" id="TIGR04408">
    <property type="entry name" value="LptG_lptG"/>
    <property type="match status" value="1"/>
</dbReference>
<evidence type="ECO:0000313" key="7">
    <source>
        <dbReference type="EMBL" id="AML53128.1"/>
    </source>
</evidence>
<sequence length="365" mass="40313">MTLYFYLARKYLKAILGVFFVFLGIAFLLDIAEQIRKFGNVDLGFSDLITLAALNTPSSMYAILPLVVVLATLALFLGLARSSELVVIRASGRSAINSLISPVIVAFLFGVITVAVFNPIVAATKKQYEYVSRQFTTDQSSVMSISAEGLWLRQVDSENQTVIRAAGANLDGTELQQVTFLIFSQEGDPLTRIEAATAVLEDGYWALSGVKRWPLEGSTNPERDAVLLEDFALESDLTVDKIRDSFGTPNAISIWDLPNYIDQLERAGFSALKHKAWLYRELAMPLMFVAMVMIGAGFTMRHTRFGRTGVMILAAILLAFSLFFLRDFLQIFGENGQLPIALATWSPPIVSIFIAMALLLHMEDG</sequence>
<evidence type="ECO:0000256" key="6">
    <source>
        <dbReference type="SAM" id="Phobius"/>
    </source>
</evidence>
<keyword evidence="5 6" id="KW-0472">Membrane</keyword>
<dbReference type="PANTHER" id="PTHR33529">
    <property type="entry name" value="SLR0882 PROTEIN-RELATED"/>
    <property type="match status" value="1"/>
</dbReference>
<gene>
    <name evidence="7" type="ORF">RC74_19365</name>
</gene>
<dbReference type="PANTHER" id="PTHR33529:SF2">
    <property type="entry name" value="LIPOPOLYSACCHARIDE EXPORT SYSTEM PERMEASE PROTEIN LPTG"/>
    <property type="match status" value="1"/>
</dbReference>
<dbReference type="KEGG" id="hat:RC74_19365"/>
<reference evidence="7 8" key="1">
    <citation type="submission" date="2016-02" db="EMBL/GenBank/DDBJ databases">
        <title>Complete genome sequence of Halocynthiibacter arcticus PAMC 20958t from arctic marine sediment.</title>
        <authorList>
            <person name="Lee Y.M."/>
            <person name="Baek K."/>
            <person name="Lee H.K."/>
            <person name="Shin S.C."/>
        </authorList>
    </citation>
    <scope>NUCLEOTIDE SEQUENCE [LARGE SCALE GENOMIC DNA]</scope>
    <source>
        <strain evidence="7">PAMC 20958</strain>
    </source>
</reference>
<dbReference type="Proteomes" id="UP000070371">
    <property type="component" value="Chromosome"/>
</dbReference>
<keyword evidence="3 6" id="KW-0812">Transmembrane</keyword>
<feature type="transmembrane region" description="Helical" evidence="6">
    <location>
        <begin position="12"/>
        <end position="32"/>
    </location>
</feature>
<dbReference type="GO" id="GO:0043190">
    <property type="term" value="C:ATP-binding cassette (ABC) transporter complex"/>
    <property type="evidence" value="ECO:0007669"/>
    <property type="project" value="InterPro"/>
</dbReference>
<dbReference type="InterPro" id="IPR005495">
    <property type="entry name" value="LptG/LptF_permease"/>
</dbReference>
<accession>A0A126V484</accession>
<evidence type="ECO:0000256" key="4">
    <source>
        <dbReference type="ARBA" id="ARBA00022989"/>
    </source>
</evidence>
<feature type="transmembrane region" description="Helical" evidence="6">
    <location>
        <begin position="312"/>
        <end position="332"/>
    </location>
</feature>
<keyword evidence="2" id="KW-1003">Cell membrane</keyword>
<dbReference type="EMBL" id="CP014327">
    <property type="protein sequence ID" value="AML53128.1"/>
    <property type="molecule type" value="Genomic_DNA"/>
</dbReference>
<feature type="transmembrane region" description="Helical" evidence="6">
    <location>
        <begin position="99"/>
        <end position="121"/>
    </location>
</feature>
<feature type="transmembrane region" description="Helical" evidence="6">
    <location>
        <begin position="282"/>
        <end position="300"/>
    </location>
</feature>
<keyword evidence="8" id="KW-1185">Reference proteome</keyword>
<dbReference type="RefSeq" id="WP_039000598.1">
    <property type="nucleotide sequence ID" value="NZ_CP014327.1"/>
</dbReference>
<proteinExistence type="predicted"/>
<evidence type="ECO:0000256" key="3">
    <source>
        <dbReference type="ARBA" id="ARBA00022692"/>
    </source>
</evidence>
<name>A0A126V484_9RHOB</name>
<dbReference type="AlphaFoldDB" id="A0A126V484"/>
<feature type="transmembrane region" description="Helical" evidence="6">
    <location>
        <begin position="338"/>
        <end position="360"/>
    </location>
</feature>
<feature type="transmembrane region" description="Helical" evidence="6">
    <location>
        <begin position="60"/>
        <end position="79"/>
    </location>
</feature>
<evidence type="ECO:0000256" key="5">
    <source>
        <dbReference type="ARBA" id="ARBA00023136"/>
    </source>
</evidence>
<dbReference type="GO" id="GO:0015920">
    <property type="term" value="P:lipopolysaccharide transport"/>
    <property type="evidence" value="ECO:0007669"/>
    <property type="project" value="TreeGrafter"/>
</dbReference>
<evidence type="ECO:0000313" key="8">
    <source>
        <dbReference type="Proteomes" id="UP000070371"/>
    </source>
</evidence>
<dbReference type="OrthoDB" id="9798468at2"/>
<dbReference type="GO" id="GO:0055085">
    <property type="term" value="P:transmembrane transport"/>
    <property type="evidence" value="ECO:0007669"/>
    <property type="project" value="InterPro"/>
</dbReference>
<protein>
    <submittedName>
        <fullName evidence="7">LPS export ABC transporter permease LptG</fullName>
    </submittedName>
</protein>
<dbReference type="STRING" id="1579316.RC74_19365"/>
<evidence type="ECO:0000256" key="2">
    <source>
        <dbReference type="ARBA" id="ARBA00022475"/>
    </source>
</evidence>
<keyword evidence="4 6" id="KW-1133">Transmembrane helix</keyword>
<comment type="subcellular location">
    <subcellularLocation>
        <location evidence="1">Cell membrane</location>
        <topology evidence="1">Multi-pass membrane protein</topology>
    </subcellularLocation>
</comment>
<dbReference type="Pfam" id="PF03739">
    <property type="entry name" value="LptF_LptG"/>
    <property type="match status" value="1"/>
</dbReference>